<reference evidence="1" key="1">
    <citation type="submission" date="2014-11" db="EMBL/GenBank/DDBJ databases">
        <authorList>
            <person name="Amaro Gonzalez C."/>
        </authorList>
    </citation>
    <scope>NUCLEOTIDE SEQUENCE</scope>
</reference>
<proteinExistence type="predicted"/>
<organism evidence="1">
    <name type="scientific">Anguilla anguilla</name>
    <name type="common">European freshwater eel</name>
    <name type="synonym">Muraena anguilla</name>
    <dbReference type="NCBI Taxonomy" id="7936"/>
    <lineage>
        <taxon>Eukaryota</taxon>
        <taxon>Metazoa</taxon>
        <taxon>Chordata</taxon>
        <taxon>Craniata</taxon>
        <taxon>Vertebrata</taxon>
        <taxon>Euteleostomi</taxon>
        <taxon>Actinopterygii</taxon>
        <taxon>Neopterygii</taxon>
        <taxon>Teleostei</taxon>
        <taxon>Anguilliformes</taxon>
        <taxon>Anguillidae</taxon>
        <taxon>Anguilla</taxon>
    </lineage>
</organism>
<accession>A0A0E9WQG8</accession>
<reference evidence="1" key="2">
    <citation type="journal article" date="2015" name="Fish Shellfish Immunol.">
        <title>Early steps in the European eel (Anguilla anguilla)-Vibrio vulnificus interaction in the gills: Role of the RtxA13 toxin.</title>
        <authorList>
            <person name="Callol A."/>
            <person name="Pajuelo D."/>
            <person name="Ebbesson L."/>
            <person name="Teles M."/>
            <person name="MacKenzie S."/>
            <person name="Amaro C."/>
        </authorList>
    </citation>
    <scope>NUCLEOTIDE SEQUENCE</scope>
</reference>
<evidence type="ECO:0000313" key="1">
    <source>
        <dbReference type="EMBL" id="JAH91785.1"/>
    </source>
</evidence>
<name>A0A0E9WQG8_ANGAN</name>
<protein>
    <submittedName>
        <fullName evidence="1">Uncharacterized protein</fullName>
    </submittedName>
</protein>
<dbReference type="EMBL" id="GBXM01016792">
    <property type="protein sequence ID" value="JAH91785.1"/>
    <property type="molecule type" value="Transcribed_RNA"/>
</dbReference>
<dbReference type="AlphaFoldDB" id="A0A0E9WQG8"/>
<sequence>MKSSSVQEAVHSCKHGMLYIYIYMICTESGSELQSHMTVGRGPGAT</sequence>